<evidence type="ECO:0000313" key="2">
    <source>
        <dbReference type="Proteomes" id="UP000790377"/>
    </source>
</evidence>
<keyword evidence="2" id="KW-1185">Reference proteome</keyword>
<reference evidence="1" key="1">
    <citation type="journal article" date="2021" name="New Phytol.">
        <title>Evolutionary innovations through gain and loss of genes in the ectomycorrhizal Boletales.</title>
        <authorList>
            <person name="Wu G."/>
            <person name="Miyauchi S."/>
            <person name="Morin E."/>
            <person name="Kuo A."/>
            <person name="Drula E."/>
            <person name="Varga T."/>
            <person name="Kohler A."/>
            <person name="Feng B."/>
            <person name="Cao Y."/>
            <person name="Lipzen A."/>
            <person name="Daum C."/>
            <person name="Hundley H."/>
            <person name="Pangilinan J."/>
            <person name="Johnson J."/>
            <person name="Barry K."/>
            <person name="LaButti K."/>
            <person name="Ng V."/>
            <person name="Ahrendt S."/>
            <person name="Min B."/>
            <person name="Choi I.G."/>
            <person name="Park H."/>
            <person name="Plett J.M."/>
            <person name="Magnuson J."/>
            <person name="Spatafora J.W."/>
            <person name="Nagy L.G."/>
            <person name="Henrissat B."/>
            <person name="Grigoriev I.V."/>
            <person name="Yang Z.L."/>
            <person name="Xu J."/>
            <person name="Martin F.M."/>
        </authorList>
    </citation>
    <scope>NUCLEOTIDE SEQUENCE</scope>
    <source>
        <strain evidence="1">ATCC 28755</strain>
    </source>
</reference>
<accession>A0ACB8AMG7</accession>
<gene>
    <name evidence="1" type="ORF">BJ138DRAFT_999357</name>
</gene>
<name>A0ACB8AMG7_9AGAM</name>
<comment type="caution">
    <text evidence="1">The sequence shown here is derived from an EMBL/GenBank/DDBJ whole genome shotgun (WGS) entry which is preliminary data.</text>
</comment>
<proteinExistence type="predicted"/>
<protein>
    <submittedName>
        <fullName evidence="1">Uncharacterized protein</fullName>
    </submittedName>
</protein>
<evidence type="ECO:0000313" key="1">
    <source>
        <dbReference type="EMBL" id="KAH7914736.1"/>
    </source>
</evidence>
<sequence length="427" mass="45698">MAFSKDFHVVIIGGGMCGLACAVALSRAGIQVDIYESASKFGEVGAGVGLGPNALRALDALGLLEIIMSKANEPTPSLRSFLFLSDLPGHQVIYDYPALPGDVGLGIHRAAFLDALVGAIDPRITHFNARCVDIRQPSQSGLSRTAITFADGSSVEADVVLGADGIRSTVRSSVVKNPSVGHLAFTNTVAYRALLPNESVKLAGVQIDLSTRPVCFVGVNKHIITFPIRDGKTINVVIFCTDRTVPVGSIEVPPNQWVVPAAQDEIFTAYQGSGSDVTALLSLINTTSKWAIHALSPPLESYVKTNVALVGDAAHGMCPHLGAGVGQGFEDSLVICQLLSHPDTKLSNIPDVLQAYDIVRRPRANMVLERSTWAGELYESLQENDANFIIEHLRTQLVGLWSPVWHHDIKADIEAAVEHLKENGVFT</sequence>
<dbReference type="Proteomes" id="UP000790377">
    <property type="component" value="Unassembled WGS sequence"/>
</dbReference>
<dbReference type="EMBL" id="MU267609">
    <property type="protein sequence ID" value="KAH7914736.1"/>
    <property type="molecule type" value="Genomic_DNA"/>
</dbReference>
<organism evidence="1 2">
    <name type="scientific">Hygrophoropsis aurantiaca</name>
    <dbReference type="NCBI Taxonomy" id="72124"/>
    <lineage>
        <taxon>Eukaryota</taxon>
        <taxon>Fungi</taxon>
        <taxon>Dikarya</taxon>
        <taxon>Basidiomycota</taxon>
        <taxon>Agaricomycotina</taxon>
        <taxon>Agaricomycetes</taxon>
        <taxon>Agaricomycetidae</taxon>
        <taxon>Boletales</taxon>
        <taxon>Coniophorineae</taxon>
        <taxon>Hygrophoropsidaceae</taxon>
        <taxon>Hygrophoropsis</taxon>
    </lineage>
</organism>